<proteinExistence type="predicted"/>
<keyword evidence="1" id="KW-0687">Ribonucleoprotein</keyword>
<dbReference type="GO" id="GO:0005840">
    <property type="term" value="C:ribosome"/>
    <property type="evidence" value="ECO:0007669"/>
    <property type="project" value="UniProtKB-KW"/>
</dbReference>
<organism evidence="1">
    <name type="scientific">Rhizosolenia fallax</name>
    <dbReference type="NCBI Taxonomy" id="265545"/>
    <lineage>
        <taxon>Eukaryota</taxon>
        <taxon>Sar</taxon>
        <taxon>Stramenopiles</taxon>
        <taxon>Ochrophyta</taxon>
        <taxon>Bacillariophyta</taxon>
        <taxon>Coscinodiscophyceae</taxon>
        <taxon>Rhizosoleniophycidae</taxon>
        <taxon>Rhizosoleniales</taxon>
        <taxon>Rhizosoleniaceae</taxon>
        <taxon>Rhizosolenia</taxon>
    </lineage>
</organism>
<gene>
    <name evidence="1" type="primary">rpS36</name>
</gene>
<dbReference type="GeneID" id="36959441"/>
<keyword evidence="1" id="KW-0150">Chloroplast</keyword>
<dbReference type="RefSeq" id="YP_009496965.1">
    <property type="nucleotide sequence ID" value="NC_038003.1"/>
</dbReference>
<dbReference type="EMBL" id="MG755802">
    <property type="protein sequence ID" value="AWT39678.1"/>
    <property type="molecule type" value="Genomic_DNA"/>
</dbReference>
<keyword evidence="1" id="KW-0689">Ribosomal protein</keyword>
<keyword evidence="1" id="KW-0934">Plastid</keyword>
<accession>A0A2U9NRG1</accession>
<dbReference type="AlphaFoldDB" id="A0A2U9NRG1"/>
<geneLocation type="chloroplast" evidence="1"/>
<reference evidence="1" key="1">
    <citation type="journal article" date="2018" name="Adv. Bot. Res.">
        <title>Evolution of the Plastid Genomes in Diatoms.</title>
        <authorList>
            <person name="Yu M."/>
            <person name="Ashworth M.P."/>
            <person name="Hajrah N.H."/>
            <person name="Khiyami M.A."/>
            <person name="Sabir M.J."/>
            <person name="Alhebshi A.M."/>
            <person name="Al-Malki A.L."/>
            <person name="Sabir J.S.M."/>
            <person name="Theriot E.C."/>
            <person name="Jansen R.K."/>
        </authorList>
    </citation>
    <scope>NUCLEOTIDE SEQUENCE</scope>
</reference>
<sequence>MFMFNIFKNYYNFSMIFITYGFYRKTNSCYLSINIF</sequence>
<protein>
    <submittedName>
        <fullName evidence="1">Ribosomal protein S36</fullName>
    </submittedName>
</protein>
<evidence type="ECO:0000313" key="1">
    <source>
        <dbReference type="EMBL" id="AWT39678.1"/>
    </source>
</evidence>
<name>A0A2U9NRG1_9STRA</name>